<protein>
    <recommendedName>
        <fullName evidence="4">Secreted protein</fullName>
    </recommendedName>
</protein>
<feature type="chain" id="PRO_5007565400" description="Secreted protein" evidence="1">
    <location>
        <begin position="25"/>
        <end position="328"/>
    </location>
</feature>
<feature type="signal peptide" evidence="1">
    <location>
        <begin position="1"/>
        <end position="24"/>
    </location>
</feature>
<comment type="caution">
    <text evidence="2">The sequence shown here is derived from an EMBL/GenBank/DDBJ whole genome shotgun (WGS) entry which is preliminary data.</text>
</comment>
<dbReference type="EMBL" id="JELX01003184">
    <property type="protein sequence ID" value="KYF53059.1"/>
    <property type="molecule type" value="Genomic_DNA"/>
</dbReference>
<gene>
    <name evidence="2" type="ORF">BE04_17610</name>
</gene>
<dbReference type="Proteomes" id="UP000075604">
    <property type="component" value="Unassembled WGS sequence"/>
</dbReference>
<organism evidence="2 3">
    <name type="scientific">Sorangium cellulosum</name>
    <name type="common">Polyangium cellulosum</name>
    <dbReference type="NCBI Taxonomy" id="56"/>
    <lineage>
        <taxon>Bacteria</taxon>
        <taxon>Pseudomonadati</taxon>
        <taxon>Myxococcota</taxon>
        <taxon>Polyangia</taxon>
        <taxon>Polyangiales</taxon>
        <taxon>Polyangiaceae</taxon>
        <taxon>Sorangium</taxon>
    </lineage>
</organism>
<sequence>MRFERSISLLLGACALMASRTAAAADLTCSSSTTLEALAACVRDQMPGRDSGIFVVPSSTQMSAWRSVIRAMMGGRCDTALPSSLSSFARIRLVRDASNGRRYCVLMEVADRNGDGIVDRGLGTFIVDAAAQRELFHAAAHPIADTGTEIQAVTIFKETRSRSFMIAGAHRDASFVESNCQSSSAISDAAHNVANMLHATYLELAAYYGSRPWWAIQWHGMAPSTCAAVDVHLSHGVDVTPVEGDRILRLKNKLLAYEPAWRVGVPGSGVCSLNATTNVQGRLLNGVPSSRVCGSPAASYSGRFIHIEQDPAFRDADSWIPAVMDTWP</sequence>
<dbReference type="AlphaFoldDB" id="A0A150PBI7"/>
<accession>A0A150PBI7</accession>
<name>A0A150PBI7_SORCE</name>
<evidence type="ECO:0008006" key="4">
    <source>
        <dbReference type="Google" id="ProtNLM"/>
    </source>
</evidence>
<evidence type="ECO:0000256" key="1">
    <source>
        <dbReference type="SAM" id="SignalP"/>
    </source>
</evidence>
<proteinExistence type="predicted"/>
<evidence type="ECO:0000313" key="3">
    <source>
        <dbReference type="Proteomes" id="UP000075604"/>
    </source>
</evidence>
<evidence type="ECO:0000313" key="2">
    <source>
        <dbReference type="EMBL" id="KYF53059.1"/>
    </source>
</evidence>
<keyword evidence="1" id="KW-0732">Signal</keyword>
<reference evidence="2 3" key="1">
    <citation type="submission" date="2014-02" db="EMBL/GenBank/DDBJ databases">
        <title>The small core and large imbalanced accessory genome model reveals a collaborative survival strategy of Sorangium cellulosum strains in nature.</title>
        <authorList>
            <person name="Han K."/>
            <person name="Peng R."/>
            <person name="Blom J."/>
            <person name="Li Y.-Z."/>
        </authorList>
    </citation>
    <scope>NUCLEOTIDE SEQUENCE [LARGE SCALE GENOMIC DNA]</scope>
    <source>
        <strain evidence="2 3">So0157-18</strain>
    </source>
</reference>